<dbReference type="EMBL" id="JANRHA010000005">
    <property type="protein sequence ID" value="MDG3014833.1"/>
    <property type="molecule type" value="Genomic_DNA"/>
</dbReference>
<proteinExistence type="inferred from homology"/>
<dbReference type="InterPro" id="IPR018077">
    <property type="entry name" value="Glyco_hydro_fam25_subgr"/>
</dbReference>
<dbReference type="InterPro" id="IPR002053">
    <property type="entry name" value="Glyco_hydro_25"/>
</dbReference>
<evidence type="ECO:0000313" key="4">
    <source>
        <dbReference type="EMBL" id="MDG3014833.1"/>
    </source>
</evidence>
<keyword evidence="2 4" id="KW-0378">Hydrolase</keyword>
<sequence length="230" mass="24725">MAGALLLAAPGVAAAEQGPDVSSWQHTNGTLINWFQVRGAGQQFAMVKATEGLNYVNPYFVQDSLLMRAAGVARGTYHYADPSLPAVAQAAFYSAVVLGQNGPLDLPPVIDFENAAGQSPAQLIGWLHQYLDTVQALTGRQPIIYTYPNFWRNAMANTTQFANYPLWIASYNGQNNPGPLPGGWTNWTFWQYTDSGRLPGVSGPVDLNSYSGAQGPFAQYARAGITGYGS</sequence>
<evidence type="ECO:0000256" key="2">
    <source>
        <dbReference type="ARBA" id="ARBA00022801"/>
    </source>
</evidence>
<dbReference type="Proteomes" id="UP001152755">
    <property type="component" value="Unassembled WGS sequence"/>
</dbReference>
<comment type="caution">
    <text evidence="4">The sequence shown here is derived from an EMBL/GenBank/DDBJ whole genome shotgun (WGS) entry which is preliminary data.</text>
</comment>
<reference evidence="4" key="1">
    <citation type="submission" date="2022-08" db="EMBL/GenBank/DDBJ databases">
        <title>Genome analysis of Corynebacteriales strain.</title>
        <authorList>
            <person name="Lee S.D."/>
        </authorList>
    </citation>
    <scope>NUCLEOTIDE SEQUENCE</scope>
    <source>
        <strain evidence="4">D3-21</strain>
    </source>
</reference>
<comment type="similarity">
    <text evidence="1">Belongs to the glycosyl hydrolase 25 family.</text>
</comment>
<evidence type="ECO:0000256" key="3">
    <source>
        <dbReference type="ARBA" id="ARBA00023295"/>
    </source>
</evidence>
<dbReference type="AlphaFoldDB" id="A0A9X4LYR2"/>
<dbReference type="SUPFAM" id="SSF51445">
    <property type="entry name" value="(Trans)glycosidases"/>
    <property type="match status" value="1"/>
</dbReference>
<dbReference type="InterPro" id="IPR017853">
    <property type="entry name" value="GH"/>
</dbReference>
<dbReference type="GO" id="GO:0003796">
    <property type="term" value="F:lysozyme activity"/>
    <property type="evidence" value="ECO:0007669"/>
    <property type="project" value="InterPro"/>
</dbReference>
<protein>
    <submittedName>
        <fullName evidence="4">Glycoside hydrolase family 25 protein</fullName>
    </submittedName>
</protein>
<dbReference type="PANTHER" id="PTHR34135">
    <property type="entry name" value="LYSOZYME"/>
    <property type="match status" value="1"/>
</dbReference>
<gene>
    <name evidence="4" type="ORF">NVS88_09715</name>
</gene>
<dbReference type="GO" id="GO:0016998">
    <property type="term" value="P:cell wall macromolecule catabolic process"/>
    <property type="evidence" value="ECO:0007669"/>
    <property type="project" value="InterPro"/>
</dbReference>
<dbReference type="CDD" id="cd00599">
    <property type="entry name" value="GH25_muramidase"/>
    <property type="match status" value="1"/>
</dbReference>
<dbReference type="GO" id="GO:0009253">
    <property type="term" value="P:peptidoglycan catabolic process"/>
    <property type="evidence" value="ECO:0007669"/>
    <property type="project" value="InterPro"/>
</dbReference>
<evidence type="ECO:0000256" key="1">
    <source>
        <dbReference type="ARBA" id="ARBA00010646"/>
    </source>
</evidence>
<dbReference type="Pfam" id="PF01183">
    <property type="entry name" value="Glyco_hydro_25"/>
    <property type="match status" value="1"/>
</dbReference>
<organism evidence="4 5">
    <name type="scientific">Speluncibacter jeojiensis</name>
    <dbReference type="NCBI Taxonomy" id="2710754"/>
    <lineage>
        <taxon>Bacteria</taxon>
        <taxon>Bacillati</taxon>
        <taxon>Actinomycetota</taxon>
        <taxon>Actinomycetes</taxon>
        <taxon>Mycobacteriales</taxon>
        <taxon>Speluncibacteraceae</taxon>
        <taxon>Speluncibacter</taxon>
    </lineage>
</organism>
<keyword evidence="3" id="KW-0326">Glycosidase</keyword>
<evidence type="ECO:0000313" key="5">
    <source>
        <dbReference type="Proteomes" id="UP001152755"/>
    </source>
</evidence>
<accession>A0A9X4LYR2</accession>
<dbReference type="Gene3D" id="3.20.20.80">
    <property type="entry name" value="Glycosidases"/>
    <property type="match status" value="1"/>
</dbReference>
<dbReference type="SMART" id="SM00641">
    <property type="entry name" value="Glyco_25"/>
    <property type="match status" value="1"/>
</dbReference>
<dbReference type="GO" id="GO:0016052">
    <property type="term" value="P:carbohydrate catabolic process"/>
    <property type="evidence" value="ECO:0007669"/>
    <property type="project" value="TreeGrafter"/>
</dbReference>
<dbReference type="PANTHER" id="PTHR34135:SF2">
    <property type="entry name" value="LYSOZYME"/>
    <property type="match status" value="1"/>
</dbReference>
<name>A0A9X4LYR2_9ACTN</name>
<dbReference type="RefSeq" id="WP_277835201.1">
    <property type="nucleotide sequence ID" value="NZ_JAAIVF010000007.1"/>
</dbReference>
<dbReference type="PROSITE" id="PS51904">
    <property type="entry name" value="GLYCOSYL_HYDROL_F25_2"/>
    <property type="match status" value="1"/>
</dbReference>
<keyword evidence="5" id="KW-1185">Reference proteome</keyword>